<dbReference type="Gene3D" id="3.40.50.720">
    <property type="entry name" value="NAD(P)-binding Rossmann-like Domain"/>
    <property type="match status" value="1"/>
</dbReference>
<keyword evidence="3" id="KW-1185">Reference proteome</keyword>
<dbReference type="AlphaFoldDB" id="A0AB34KT46"/>
<dbReference type="InterPro" id="IPR002347">
    <property type="entry name" value="SDR_fam"/>
</dbReference>
<comment type="caution">
    <text evidence="2">The sequence shown here is derived from an EMBL/GenBank/DDBJ whole genome shotgun (WGS) entry which is preliminary data.</text>
</comment>
<accession>A0AB34KT46</accession>
<sequence length="325" mass="35551">MPNMTLFKQLFISLPYPTESFSGKTVIVTGSNSGLGKEAARHIARLGASTLILAVRDLEKGEAAKKDIEETTNCGEDVIKIWHLDMSSYASVLAFIERAERELKRVDCLLANAAIATMNFAIAEDNESTVTVNVISTFLLALAMLPKMKETANTFNTQPVITITSSGAHADAKFKEQSAPEGQILDTMNDAKSFNMMLRYPDSKLLEVFCVKHLGEHHPKSQVAINNVDPGFCHSGIARELTGVLAWVFWFNKLIFARSTEYGSRTLVHAAGQGSGSHGQYLSHCANAQPGPLVMGKDGEELQERVWKEVAGKLEKIKPGILNNI</sequence>
<dbReference type="SUPFAM" id="SSF51735">
    <property type="entry name" value="NAD(P)-binding Rossmann-fold domains"/>
    <property type="match status" value="1"/>
</dbReference>
<reference evidence="2 3" key="1">
    <citation type="journal article" date="2020" name="Microbiol. Resour. Announc.">
        <title>Draft Genome Sequence of a Cladosporium Species Isolated from the Mesophotic Ascidian Didemnum maculosum.</title>
        <authorList>
            <person name="Gioti A."/>
            <person name="Siaperas R."/>
            <person name="Nikolaivits E."/>
            <person name="Le Goff G."/>
            <person name="Ouazzani J."/>
            <person name="Kotoulas G."/>
            <person name="Topakas E."/>
        </authorList>
    </citation>
    <scope>NUCLEOTIDE SEQUENCE [LARGE SCALE GENOMIC DNA]</scope>
    <source>
        <strain evidence="2 3">TM138-S3</strain>
    </source>
</reference>
<protein>
    <submittedName>
        <fullName evidence="2">Uncharacterized protein</fullName>
    </submittedName>
</protein>
<dbReference type="PANTHER" id="PTHR43157:SF31">
    <property type="entry name" value="PHOSPHATIDYLINOSITOL-GLYCAN BIOSYNTHESIS CLASS F PROTEIN"/>
    <property type="match status" value="1"/>
</dbReference>
<dbReference type="PANTHER" id="PTHR43157">
    <property type="entry name" value="PHOSPHATIDYLINOSITOL-GLYCAN BIOSYNTHESIS CLASS F PROTEIN-RELATED"/>
    <property type="match status" value="1"/>
</dbReference>
<dbReference type="RefSeq" id="XP_069231279.1">
    <property type="nucleotide sequence ID" value="XM_069372020.1"/>
</dbReference>
<gene>
    <name evidence="2" type="ORF">WHR41_03414</name>
</gene>
<dbReference type="PRINTS" id="PR00081">
    <property type="entry name" value="GDHRDH"/>
</dbReference>
<organism evidence="2 3">
    <name type="scientific">Cladosporium halotolerans</name>
    <dbReference type="NCBI Taxonomy" id="1052096"/>
    <lineage>
        <taxon>Eukaryota</taxon>
        <taxon>Fungi</taxon>
        <taxon>Dikarya</taxon>
        <taxon>Ascomycota</taxon>
        <taxon>Pezizomycotina</taxon>
        <taxon>Dothideomycetes</taxon>
        <taxon>Dothideomycetidae</taxon>
        <taxon>Cladosporiales</taxon>
        <taxon>Cladosporiaceae</taxon>
        <taxon>Cladosporium</taxon>
    </lineage>
</organism>
<dbReference type="Proteomes" id="UP000803884">
    <property type="component" value="Unassembled WGS sequence"/>
</dbReference>
<name>A0AB34KT46_9PEZI</name>
<dbReference type="EMBL" id="JAAQHG020000008">
    <property type="protein sequence ID" value="KAL1588174.1"/>
    <property type="molecule type" value="Genomic_DNA"/>
</dbReference>
<dbReference type="GO" id="GO:0016491">
    <property type="term" value="F:oxidoreductase activity"/>
    <property type="evidence" value="ECO:0007669"/>
    <property type="project" value="UniProtKB-KW"/>
</dbReference>
<evidence type="ECO:0000256" key="1">
    <source>
        <dbReference type="ARBA" id="ARBA00023002"/>
    </source>
</evidence>
<dbReference type="Pfam" id="PF00106">
    <property type="entry name" value="adh_short"/>
    <property type="match status" value="1"/>
</dbReference>
<dbReference type="InterPro" id="IPR036291">
    <property type="entry name" value="NAD(P)-bd_dom_sf"/>
</dbReference>
<proteinExistence type="predicted"/>
<evidence type="ECO:0000313" key="3">
    <source>
        <dbReference type="Proteomes" id="UP000803884"/>
    </source>
</evidence>
<dbReference type="GeneID" id="96004858"/>
<evidence type="ECO:0000313" key="2">
    <source>
        <dbReference type="EMBL" id="KAL1588174.1"/>
    </source>
</evidence>
<keyword evidence="1" id="KW-0560">Oxidoreductase</keyword>